<keyword evidence="3" id="KW-1185">Reference proteome</keyword>
<keyword evidence="1" id="KW-1133">Transmembrane helix</keyword>
<keyword evidence="1" id="KW-0812">Transmembrane</keyword>
<evidence type="ECO:0000313" key="3">
    <source>
        <dbReference type="Proteomes" id="UP000825799"/>
    </source>
</evidence>
<name>A0ABX8W911_9HYPH</name>
<feature type="transmembrane region" description="Helical" evidence="1">
    <location>
        <begin position="46"/>
        <end position="68"/>
    </location>
</feature>
<evidence type="ECO:0000256" key="1">
    <source>
        <dbReference type="SAM" id="Phobius"/>
    </source>
</evidence>
<gene>
    <name evidence="2" type="ORF">K1X15_11035</name>
</gene>
<feature type="transmembrane region" description="Helical" evidence="1">
    <location>
        <begin position="119"/>
        <end position="142"/>
    </location>
</feature>
<dbReference type="EMBL" id="CP080590">
    <property type="protein sequence ID" value="QYO75192.1"/>
    <property type="molecule type" value="Genomic_DNA"/>
</dbReference>
<proteinExistence type="predicted"/>
<dbReference type="InterPro" id="IPR018723">
    <property type="entry name" value="DUF2254_membrane"/>
</dbReference>
<evidence type="ECO:0000313" key="2">
    <source>
        <dbReference type="EMBL" id="QYO75192.1"/>
    </source>
</evidence>
<organism evidence="2 3">
    <name type="scientific">Devosia salina</name>
    <dbReference type="NCBI Taxonomy" id="2860336"/>
    <lineage>
        <taxon>Bacteria</taxon>
        <taxon>Pseudomonadati</taxon>
        <taxon>Pseudomonadota</taxon>
        <taxon>Alphaproteobacteria</taxon>
        <taxon>Hyphomicrobiales</taxon>
        <taxon>Devosiaceae</taxon>
        <taxon>Devosia</taxon>
    </lineage>
</organism>
<dbReference type="Pfam" id="PF10011">
    <property type="entry name" value="DUF2254"/>
    <property type="match status" value="1"/>
</dbReference>
<feature type="transmembrane region" description="Helical" evidence="1">
    <location>
        <begin position="88"/>
        <end position="107"/>
    </location>
</feature>
<keyword evidence="1" id="KW-0472">Membrane</keyword>
<sequence length="418" mass="45326">MALLAMALAWVAHKGDLWIALLERDELPPVIYVSDGANARDVASTLLGSMMTMTSLVFSITMVVLTLAASQFGPRLIRNFMASPHTQVVLGTFVMTTIYCLLTLGTIGSRAANQQQAYLSVSLSIGLVLLSVGLLVFFLHFLARSIVSESVIERVGKEIGSLWDELDPVPHEQGQNWEAPVPDDYRTGAALFGPSRDGYVATIDFSHLVDLAERHDVLISIGFGPGEYVVEGGVGLGVYPASRCTDRTREQVQKAITVASQRTPAQDPEYSIRHLVEIGVRALSPGVSDPYTAVAVINQLSASLCRLMARALPSGQLHDQRGHLRVICQRPTYGTLVSAAYNQLRQNAGGAALVYIHLVEALHRIAEFSTLEAQREALRHQLGMVCAAAARNLPEAYDRQAVESRAQLALSKLNAISD</sequence>
<protein>
    <submittedName>
        <fullName evidence="2">DUF2254 domain-containing protein</fullName>
    </submittedName>
</protein>
<accession>A0ABX8W911</accession>
<reference evidence="2 3" key="1">
    <citation type="submission" date="2021-08" db="EMBL/GenBank/DDBJ databases">
        <title>Devosia salina sp. nov., isolated from the South China Sea sediment.</title>
        <authorList>
            <person name="Zhou Z."/>
        </authorList>
    </citation>
    <scope>NUCLEOTIDE SEQUENCE [LARGE SCALE GENOMIC DNA]</scope>
    <source>
        <strain evidence="2 3">SCS-3</strain>
    </source>
</reference>
<dbReference type="Proteomes" id="UP000825799">
    <property type="component" value="Chromosome"/>
</dbReference>